<comment type="similarity">
    <text evidence="2 14 15">Belongs to the TonB-dependent receptor family.</text>
</comment>
<evidence type="ECO:0000256" key="10">
    <source>
        <dbReference type="ARBA" id="ARBA00023077"/>
    </source>
</evidence>
<evidence type="ECO:0000313" key="19">
    <source>
        <dbReference type="EMBL" id="SUB26780.1"/>
    </source>
</evidence>
<keyword evidence="6 14" id="KW-0812">Transmembrane</keyword>
<keyword evidence="11 14" id="KW-0472">Membrane</keyword>
<dbReference type="EMBL" id="UGSQ01000003">
    <property type="protein sequence ID" value="SUB26780.1"/>
    <property type="molecule type" value="Genomic_DNA"/>
</dbReference>
<evidence type="ECO:0000313" key="22">
    <source>
        <dbReference type="Proteomes" id="UP000294683"/>
    </source>
</evidence>
<evidence type="ECO:0000256" key="14">
    <source>
        <dbReference type="PROSITE-ProRule" id="PRU01360"/>
    </source>
</evidence>
<feature type="chain" id="PRO_5016607640" evidence="16">
    <location>
        <begin position="25"/>
        <end position="672"/>
    </location>
</feature>
<dbReference type="Pfam" id="PF00593">
    <property type="entry name" value="TonB_dep_Rec_b-barrel"/>
    <property type="match status" value="1"/>
</dbReference>
<evidence type="ECO:0000256" key="15">
    <source>
        <dbReference type="RuleBase" id="RU003357"/>
    </source>
</evidence>
<dbReference type="SUPFAM" id="SSF56935">
    <property type="entry name" value="Porins"/>
    <property type="match status" value="1"/>
</dbReference>
<evidence type="ECO:0000256" key="9">
    <source>
        <dbReference type="ARBA" id="ARBA00023065"/>
    </source>
</evidence>
<evidence type="ECO:0000313" key="20">
    <source>
        <dbReference type="EMBL" id="TDP30280.1"/>
    </source>
</evidence>
<dbReference type="PROSITE" id="PS52016">
    <property type="entry name" value="TONB_DEPENDENT_REC_3"/>
    <property type="match status" value="1"/>
</dbReference>
<reference evidence="19 21" key="1">
    <citation type="submission" date="2018-06" db="EMBL/GenBank/DDBJ databases">
        <authorList>
            <consortium name="Pathogen Informatics"/>
            <person name="Doyle S."/>
        </authorList>
    </citation>
    <scope>NUCLEOTIDE SEQUENCE [LARGE SCALE GENOMIC DNA]</scope>
    <source>
        <strain evidence="19 21">NCTC11188</strain>
    </source>
</reference>
<evidence type="ECO:0000256" key="4">
    <source>
        <dbReference type="ARBA" id="ARBA00022452"/>
    </source>
</evidence>
<dbReference type="Proteomes" id="UP000255113">
    <property type="component" value="Unassembled WGS sequence"/>
</dbReference>
<dbReference type="Pfam" id="PF07715">
    <property type="entry name" value="Plug"/>
    <property type="match status" value="1"/>
</dbReference>
<dbReference type="GO" id="GO:0015891">
    <property type="term" value="P:siderophore transport"/>
    <property type="evidence" value="ECO:0007669"/>
    <property type="project" value="InterPro"/>
</dbReference>
<dbReference type="EMBL" id="SNXJ01000001">
    <property type="protein sequence ID" value="TDP30280.1"/>
    <property type="molecule type" value="Genomic_DNA"/>
</dbReference>
<dbReference type="CDD" id="cd01347">
    <property type="entry name" value="ligand_gated_channel"/>
    <property type="match status" value="1"/>
</dbReference>
<dbReference type="InterPro" id="IPR000531">
    <property type="entry name" value="Beta-barrel_TonB"/>
</dbReference>
<dbReference type="InterPro" id="IPR010105">
    <property type="entry name" value="TonB_sidphr_rcpt"/>
</dbReference>
<evidence type="ECO:0000259" key="18">
    <source>
        <dbReference type="Pfam" id="PF07715"/>
    </source>
</evidence>
<evidence type="ECO:0000256" key="16">
    <source>
        <dbReference type="SAM" id="SignalP"/>
    </source>
</evidence>
<dbReference type="InterPro" id="IPR012910">
    <property type="entry name" value="Plug_dom"/>
</dbReference>
<dbReference type="PANTHER" id="PTHR32552">
    <property type="entry name" value="FERRICHROME IRON RECEPTOR-RELATED"/>
    <property type="match status" value="1"/>
</dbReference>
<keyword evidence="7 16" id="KW-0732">Signal</keyword>
<evidence type="ECO:0000256" key="7">
    <source>
        <dbReference type="ARBA" id="ARBA00022729"/>
    </source>
</evidence>
<keyword evidence="8" id="KW-0408">Iron</keyword>
<name>A0A379AXR1_AVIGA</name>
<dbReference type="InterPro" id="IPR039426">
    <property type="entry name" value="TonB-dep_rcpt-like"/>
</dbReference>
<dbReference type="PANTHER" id="PTHR32552:SF68">
    <property type="entry name" value="FERRICHROME OUTER MEMBRANE TRANSPORTER_PHAGE RECEPTOR"/>
    <property type="match status" value="1"/>
</dbReference>
<keyword evidence="12 20" id="KW-0675">Receptor</keyword>
<keyword evidence="13 14" id="KW-0998">Cell outer membrane</keyword>
<evidence type="ECO:0000256" key="2">
    <source>
        <dbReference type="ARBA" id="ARBA00009810"/>
    </source>
</evidence>
<accession>A0A379AXR1</accession>
<evidence type="ECO:0000256" key="12">
    <source>
        <dbReference type="ARBA" id="ARBA00023170"/>
    </source>
</evidence>
<feature type="signal peptide" evidence="16">
    <location>
        <begin position="1"/>
        <end position="24"/>
    </location>
</feature>
<protein>
    <submittedName>
        <fullName evidence="19">Ferric hydroxamate uptake</fullName>
    </submittedName>
    <submittedName>
        <fullName evidence="20">Iron complex outermembrane receptor protein</fullName>
    </submittedName>
</protein>
<organism evidence="19 21">
    <name type="scientific">Avibacterium gallinarum</name>
    <name type="common">Pasteurella gallinarum</name>
    <dbReference type="NCBI Taxonomy" id="755"/>
    <lineage>
        <taxon>Bacteria</taxon>
        <taxon>Pseudomonadati</taxon>
        <taxon>Pseudomonadota</taxon>
        <taxon>Gammaproteobacteria</taxon>
        <taxon>Pasteurellales</taxon>
        <taxon>Pasteurellaceae</taxon>
        <taxon>Avibacterium</taxon>
    </lineage>
</organism>
<reference evidence="20 22" key="2">
    <citation type="submission" date="2019-03" db="EMBL/GenBank/DDBJ databases">
        <title>Genomic Encyclopedia of Type Strains, Phase IV (KMG-IV): sequencing the most valuable type-strain genomes for metagenomic binning, comparative biology and taxonomic classification.</title>
        <authorList>
            <person name="Goeker M."/>
        </authorList>
    </citation>
    <scope>NUCLEOTIDE SEQUENCE [LARGE SCALE GENOMIC DNA]</scope>
    <source>
        <strain evidence="20 22">DSM 17481</strain>
    </source>
</reference>
<keyword evidence="3 14" id="KW-0813">Transport</keyword>
<dbReference type="Gene3D" id="2.170.130.10">
    <property type="entry name" value="TonB-dependent receptor, plug domain"/>
    <property type="match status" value="1"/>
</dbReference>
<keyword evidence="10 15" id="KW-0798">TonB box</keyword>
<evidence type="ECO:0000256" key="6">
    <source>
        <dbReference type="ARBA" id="ARBA00022692"/>
    </source>
</evidence>
<dbReference type="Proteomes" id="UP000294683">
    <property type="component" value="Unassembled WGS sequence"/>
</dbReference>
<dbReference type="InterPro" id="IPR036942">
    <property type="entry name" value="Beta-barrel_TonB_sf"/>
</dbReference>
<feature type="domain" description="TonB-dependent receptor-like beta-barrel" evidence="17">
    <location>
        <begin position="220"/>
        <end position="642"/>
    </location>
</feature>
<dbReference type="Gene3D" id="2.40.170.20">
    <property type="entry name" value="TonB-dependent receptor, beta-barrel domain"/>
    <property type="match status" value="1"/>
</dbReference>
<sequence length="672" mass="75105">MKANIFKLSLISTALFAASQGVFAEEVEQLDEIDVVGSVAKAGKVEYLSPGSVETITQEQISEKGYQQIDQIGRYEAGILSQPFGGDIDTHDWIKIRGFSPTIRIDGTTLYDFGFYHWQPNIYGLEAIEVVKGADSLTYGTANTGGLINLISKRPHKGKVGQGEFKLTLGNRHETGISTDYTGAISDSLRYRIVADYLRHHGEPRGSYSNAYYLAPSLSWDISQNTNLTLLASIQHDDGVPSSGFFPKYDIMKQGGFSSRTNFSENVDEYFRRNQYSIGYEFTHKFSDSLLFSSNYRYAYSNKDQFSASLGWDGNSLSTMLVRGKTFIHTIDNHLSKTWKFNDIENTLVVGGDYSHSKNTASNGYGSVALSNLYGNYPTASAPFSALTPYTNKDRQLGLYLQNHLSFQNKLLINLGVRRDFAKGDYRSAFSNESYDVRHNTYSAGIMYVADNGLAPYYNYSESFKPISSTNVNGTFVRYKPYEGEQHELGLKYLPQFLDGKFSIAYFDLKEKNALVSNTVNGQAISTQVGKQTSKGIEFQADVNLTENLAALLSYTYTKSKTYSNTVTRTAIIPKHSYAAYLNYRFTDNSLSGLQIGTGIRYIGTSTNGLSDEKVPAYTLLDLMAKYDFSPQWSAQVNISNLANKKYVSTCDAYWCYMGEGRRITGNISYKF</sequence>
<keyword evidence="9" id="KW-0406">Ion transport</keyword>
<feature type="domain" description="TonB-dependent receptor plug" evidence="18">
    <location>
        <begin position="49"/>
        <end position="146"/>
    </location>
</feature>
<evidence type="ECO:0000256" key="1">
    <source>
        <dbReference type="ARBA" id="ARBA00004571"/>
    </source>
</evidence>
<dbReference type="NCBIfam" id="TIGR01783">
    <property type="entry name" value="TonB-siderophor"/>
    <property type="match status" value="1"/>
</dbReference>
<keyword evidence="22" id="KW-1185">Reference proteome</keyword>
<evidence type="ECO:0000313" key="21">
    <source>
        <dbReference type="Proteomes" id="UP000255113"/>
    </source>
</evidence>
<evidence type="ECO:0000256" key="5">
    <source>
        <dbReference type="ARBA" id="ARBA00022496"/>
    </source>
</evidence>
<evidence type="ECO:0000256" key="8">
    <source>
        <dbReference type="ARBA" id="ARBA00023004"/>
    </source>
</evidence>
<evidence type="ECO:0000256" key="3">
    <source>
        <dbReference type="ARBA" id="ARBA00022448"/>
    </source>
</evidence>
<comment type="subcellular location">
    <subcellularLocation>
        <location evidence="1 14">Cell outer membrane</location>
        <topology evidence="1 14">Multi-pass membrane protein</topology>
    </subcellularLocation>
</comment>
<dbReference type="RefSeq" id="WP_103853223.1">
    <property type="nucleotide sequence ID" value="NZ_PQVJ01000011.1"/>
</dbReference>
<proteinExistence type="inferred from homology"/>
<dbReference type="GO" id="GO:0009279">
    <property type="term" value="C:cell outer membrane"/>
    <property type="evidence" value="ECO:0007669"/>
    <property type="project" value="UniProtKB-SubCell"/>
</dbReference>
<dbReference type="GO" id="GO:0015344">
    <property type="term" value="F:siderophore uptake transmembrane transporter activity"/>
    <property type="evidence" value="ECO:0007669"/>
    <property type="project" value="TreeGrafter"/>
</dbReference>
<keyword evidence="4 14" id="KW-1134">Transmembrane beta strand</keyword>
<gene>
    <name evidence="19" type="primary">fhuA</name>
    <name evidence="20" type="ORF">EV689_101310</name>
    <name evidence="19" type="ORF">NCTC11188_01142</name>
</gene>
<evidence type="ECO:0000256" key="11">
    <source>
        <dbReference type="ARBA" id="ARBA00023136"/>
    </source>
</evidence>
<dbReference type="InterPro" id="IPR037066">
    <property type="entry name" value="Plug_dom_sf"/>
</dbReference>
<dbReference type="AlphaFoldDB" id="A0A379AXR1"/>
<evidence type="ECO:0000259" key="17">
    <source>
        <dbReference type="Pfam" id="PF00593"/>
    </source>
</evidence>
<evidence type="ECO:0000256" key="13">
    <source>
        <dbReference type="ARBA" id="ARBA00023237"/>
    </source>
</evidence>
<keyword evidence="5" id="KW-0410">Iron transport</keyword>
<dbReference type="GO" id="GO:0038023">
    <property type="term" value="F:signaling receptor activity"/>
    <property type="evidence" value="ECO:0007669"/>
    <property type="project" value="InterPro"/>
</dbReference>